<name>A0A6G1CX80_9ORYZ</name>
<keyword evidence="1" id="KW-1133">Transmembrane helix</keyword>
<organism evidence="2 3">
    <name type="scientific">Oryza meyeriana var. granulata</name>
    <dbReference type="NCBI Taxonomy" id="110450"/>
    <lineage>
        <taxon>Eukaryota</taxon>
        <taxon>Viridiplantae</taxon>
        <taxon>Streptophyta</taxon>
        <taxon>Embryophyta</taxon>
        <taxon>Tracheophyta</taxon>
        <taxon>Spermatophyta</taxon>
        <taxon>Magnoliopsida</taxon>
        <taxon>Liliopsida</taxon>
        <taxon>Poales</taxon>
        <taxon>Poaceae</taxon>
        <taxon>BOP clade</taxon>
        <taxon>Oryzoideae</taxon>
        <taxon>Oryzeae</taxon>
        <taxon>Oryzinae</taxon>
        <taxon>Oryza</taxon>
        <taxon>Oryza meyeriana</taxon>
    </lineage>
</organism>
<protein>
    <submittedName>
        <fullName evidence="2">Uncharacterized protein</fullName>
    </submittedName>
</protein>
<gene>
    <name evidence="2" type="ORF">E2562_037311</name>
</gene>
<proteinExistence type="predicted"/>
<reference evidence="2 3" key="1">
    <citation type="submission" date="2019-11" db="EMBL/GenBank/DDBJ databases">
        <title>Whole genome sequence of Oryza granulata.</title>
        <authorList>
            <person name="Li W."/>
        </authorList>
    </citation>
    <scope>NUCLEOTIDE SEQUENCE [LARGE SCALE GENOMIC DNA]</scope>
    <source>
        <strain evidence="3">cv. Menghai</strain>
        <tissue evidence="2">Leaf</tissue>
    </source>
</reference>
<evidence type="ECO:0000313" key="2">
    <source>
        <dbReference type="EMBL" id="KAF0904796.1"/>
    </source>
</evidence>
<dbReference type="AlphaFoldDB" id="A0A6G1CX80"/>
<feature type="transmembrane region" description="Helical" evidence="1">
    <location>
        <begin position="60"/>
        <end position="80"/>
    </location>
</feature>
<keyword evidence="3" id="KW-1185">Reference proteome</keyword>
<accession>A0A6G1CX80</accession>
<comment type="caution">
    <text evidence="2">The sequence shown here is derived from an EMBL/GenBank/DDBJ whole genome shotgun (WGS) entry which is preliminary data.</text>
</comment>
<keyword evidence="1" id="KW-0812">Transmembrane</keyword>
<dbReference type="EMBL" id="SPHZ02000008">
    <property type="protein sequence ID" value="KAF0904796.1"/>
    <property type="molecule type" value="Genomic_DNA"/>
</dbReference>
<evidence type="ECO:0000313" key="3">
    <source>
        <dbReference type="Proteomes" id="UP000479710"/>
    </source>
</evidence>
<dbReference type="Proteomes" id="UP000479710">
    <property type="component" value="Unassembled WGS sequence"/>
</dbReference>
<sequence length="88" mass="8815">MRLSSSRRMQSTSYASSSVVGFLAFFADDGRDTATTPGSSSCFSDVGGPSMAANASRSVFSVVLAGASAVVCFLGGSSMARGSVRVSG</sequence>
<keyword evidence="1" id="KW-0472">Membrane</keyword>
<evidence type="ECO:0000256" key="1">
    <source>
        <dbReference type="SAM" id="Phobius"/>
    </source>
</evidence>